<protein>
    <recommendedName>
        <fullName evidence="1">HD/PDEase domain-containing protein</fullName>
    </recommendedName>
</protein>
<dbReference type="InterPro" id="IPR006674">
    <property type="entry name" value="HD_domain"/>
</dbReference>
<dbReference type="AlphaFoldDB" id="A0A1X2GA30"/>
<evidence type="ECO:0000259" key="1">
    <source>
        <dbReference type="SMART" id="SM00471"/>
    </source>
</evidence>
<dbReference type="OrthoDB" id="16547at2759"/>
<sequence>MTATIIDKTTSMVKEYMSAFDPSHDFLHVDRVRNLALFLAKECIKQGDVVDLEIVELAGLCHDVGDAKYYKGKQTGGDIVQSFLIDQGYRPDRAALVARIVNHIGFRKELAWDDTKDDAALVDWRNHCRELHVVQDADKLDAIGAFGVMRCAAYSGATRVALFDATIDPMRNMTKDQYEAQSTAKNGSAINHFHEKLFRLKDMLRTEAGRRMGKERHEFMVQFVEQIRREYNMQT</sequence>
<reference evidence="2 3" key="1">
    <citation type="submission" date="2016-07" db="EMBL/GenBank/DDBJ databases">
        <title>Pervasive Adenine N6-methylation of Active Genes in Fungi.</title>
        <authorList>
            <consortium name="DOE Joint Genome Institute"/>
            <person name="Mondo S.J."/>
            <person name="Dannebaum R.O."/>
            <person name="Kuo R.C."/>
            <person name="Labutti K."/>
            <person name="Haridas S."/>
            <person name="Kuo A."/>
            <person name="Salamov A."/>
            <person name="Ahrendt S.R."/>
            <person name="Lipzen A."/>
            <person name="Sullivan W."/>
            <person name="Andreopoulos W.B."/>
            <person name="Clum A."/>
            <person name="Lindquist E."/>
            <person name="Daum C."/>
            <person name="Ramamoorthy G.K."/>
            <person name="Gryganskyi A."/>
            <person name="Culley D."/>
            <person name="Magnuson J.K."/>
            <person name="James T.Y."/>
            <person name="O'Malley M.A."/>
            <person name="Stajich J.E."/>
            <person name="Spatafora J.W."/>
            <person name="Visel A."/>
            <person name="Grigoriev I.V."/>
        </authorList>
    </citation>
    <scope>NUCLEOTIDE SEQUENCE [LARGE SCALE GENOMIC DNA]</scope>
    <source>
        <strain evidence="2 3">NRRL 3301</strain>
    </source>
</reference>
<dbReference type="SMART" id="SM00471">
    <property type="entry name" value="HDc"/>
    <property type="match status" value="1"/>
</dbReference>
<dbReference type="Pfam" id="PF01966">
    <property type="entry name" value="HD"/>
    <property type="match status" value="1"/>
</dbReference>
<dbReference type="Proteomes" id="UP000242146">
    <property type="component" value="Unassembled WGS sequence"/>
</dbReference>
<comment type="caution">
    <text evidence="2">The sequence shown here is derived from an EMBL/GenBank/DDBJ whole genome shotgun (WGS) entry which is preliminary data.</text>
</comment>
<evidence type="ECO:0000313" key="3">
    <source>
        <dbReference type="Proteomes" id="UP000242146"/>
    </source>
</evidence>
<dbReference type="PANTHER" id="PTHR33594">
    <property type="entry name" value="SUPERFAMILY HYDROLASE, PUTATIVE (AFU_ORTHOLOGUE AFUA_1G03035)-RELATED"/>
    <property type="match status" value="1"/>
</dbReference>
<proteinExistence type="predicted"/>
<organism evidence="2 3">
    <name type="scientific">Hesseltinella vesiculosa</name>
    <dbReference type="NCBI Taxonomy" id="101127"/>
    <lineage>
        <taxon>Eukaryota</taxon>
        <taxon>Fungi</taxon>
        <taxon>Fungi incertae sedis</taxon>
        <taxon>Mucoromycota</taxon>
        <taxon>Mucoromycotina</taxon>
        <taxon>Mucoromycetes</taxon>
        <taxon>Mucorales</taxon>
        <taxon>Cunninghamellaceae</taxon>
        <taxon>Hesseltinella</taxon>
    </lineage>
</organism>
<dbReference type="STRING" id="101127.A0A1X2GA30"/>
<name>A0A1X2GA30_9FUNG</name>
<feature type="domain" description="HD/PDEase" evidence="1">
    <location>
        <begin position="21"/>
        <end position="152"/>
    </location>
</feature>
<evidence type="ECO:0000313" key="2">
    <source>
        <dbReference type="EMBL" id="ORX48047.1"/>
    </source>
</evidence>
<dbReference type="Gene3D" id="1.10.472.50">
    <property type="entry name" value="HD-domain/PDEase-like"/>
    <property type="match status" value="1"/>
</dbReference>
<dbReference type="InterPro" id="IPR003607">
    <property type="entry name" value="HD/PDEase_dom"/>
</dbReference>
<dbReference type="EMBL" id="MCGT01000031">
    <property type="protein sequence ID" value="ORX48047.1"/>
    <property type="molecule type" value="Genomic_DNA"/>
</dbReference>
<dbReference type="PANTHER" id="PTHR33594:SF1">
    <property type="entry name" value="HD_PDEASE DOMAIN-CONTAINING PROTEIN"/>
    <property type="match status" value="1"/>
</dbReference>
<keyword evidence="3" id="KW-1185">Reference proteome</keyword>
<dbReference type="SUPFAM" id="SSF109604">
    <property type="entry name" value="HD-domain/PDEase-like"/>
    <property type="match status" value="1"/>
</dbReference>
<dbReference type="CDD" id="cd00077">
    <property type="entry name" value="HDc"/>
    <property type="match status" value="1"/>
</dbReference>
<accession>A0A1X2GA30</accession>
<gene>
    <name evidence="2" type="ORF">DM01DRAFT_1338879</name>
</gene>
<dbReference type="Gene3D" id="1.20.58.1910">
    <property type="match status" value="1"/>
</dbReference>